<dbReference type="SUPFAM" id="SSF53335">
    <property type="entry name" value="S-adenosyl-L-methionine-dependent methyltransferases"/>
    <property type="match status" value="1"/>
</dbReference>
<feature type="domain" description="Methyltransferase type 11" evidence="2">
    <location>
        <begin position="154"/>
        <end position="194"/>
    </location>
</feature>
<dbReference type="EMBL" id="JABCRI010000011">
    <property type="protein sequence ID" value="KAF8397676.1"/>
    <property type="molecule type" value="Genomic_DNA"/>
</dbReference>
<evidence type="ECO:0000259" key="2">
    <source>
        <dbReference type="Pfam" id="PF08241"/>
    </source>
</evidence>
<dbReference type="AlphaFoldDB" id="A0A834Z321"/>
<comment type="caution">
    <text evidence="4">The sequence shown here is derived from an EMBL/GenBank/DDBJ whole genome shotgun (WGS) entry which is preliminary data.</text>
</comment>
<gene>
    <name evidence="4" type="ORF">HHK36_016597</name>
</gene>
<accession>A0A834Z321</accession>
<dbReference type="InterPro" id="IPR013216">
    <property type="entry name" value="Methyltransf_11"/>
</dbReference>
<dbReference type="PANTHER" id="PTHR47291:SF1">
    <property type="entry name" value="PEPTIDE UPSTREAM PROTEIN"/>
    <property type="match status" value="1"/>
</dbReference>
<dbReference type="InterPro" id="IPR029063">
    <property type="entry name" value="SAM-dependent_MTases_sf"/>
</dbReference>
<keyword evidence="5" id="KW-1185">Reference proteome</keyword>
<feature type="domain" description="DUF7870" evidence="3">
    <location>
        <begin position="385"/>
        <end position="462"/>
    </location>
</feature>
<dbReference type="Proteomes" id="UP000655225">
    <property type="component" value="Unassembled WGS sequence"/>
</dbReference>
<evidence type="ECO:0000256" key="1">
    <source>
        <dbReference type="SAM" id="Phobius"/>
    </source>
</evidence>
<feature type="transmembrane region" description="Helical" evidence="1">
    <location>
        <begin position="20"/>
        <end position="40"/>
    </location>
</feature>
<dbReference type="OrthoDB" id="1076011at2759"/>
<dbReference type="OMA" id="HYDDASF"/>
<dbReference type="Gene3D" id="3.40.50.150">
    <property type="entry name" value="Vaccinia Virus protein VP39"/>
    <property type="match status" value="1"/>
</dbReference>
<keyword evidence="1" id="KW-0812">Transmembrane</keyword>
<keyword evidence="1" id="KW-0472">Membrane</keyword>
<sequence>MAFKVLKLQILHGSIVRRLLLRAFLFALFLTIFPLLQFIWDEPTELSALNSDDCGPYIGSKSNLFPAQFLKPVTAYGFPLLGSSLSMQCKENMSFTISVFRDLIDKGLLNFGAKALCVGDGSASAVSALRELGFSDASGVYRHHFFSLKRKQFIYELEFRDNSFDFVFSRALDKVSVPALLMLEIERVLRPGGVGAMLVGASSSSPGSLIRSATPVSSFLRCSNVVYVCSINSSTLVVFKKRFDTISFFEQYRLPDECPSVINNKPFMKFLEPLADDKPVGLKRNFTFLPKFMDMSSKRLLIHINVGIGKFMNSSATNWFLPIYPDGSEAFKVYVVDHNTSVLSSCVKKPGITFVYHPGLAGNKDTANFNPVGNLSSSLDDEGFDFLVWFKETVAAADFVVLKMNAGGVELKLLFELFKSGDICLVDELFLRCSDSEEAVRGDCMELFKGLRTSGVFVHQWWGD</sequence>
<keyword evidence="1" id="KW-1133">Transmembrane helix</keyword>
<evidence type="ECO:0008006" key="6">
    <source>
        <dbReference type="Google" id="ProtNLM"/>
    </source>
</evidence>
<evidence type="ECO:0000313" key="5">
    <source>
        <dbReference type="Proteomes" id="UP000655225"/>
    </source>
</evidence>
<reference evidence="4 5" key="1">
    <citation type="submission" date="2020-04" db="EMBL/GenBank/DDBJ databases">
        <title>Plant Genome Project.</title>
        <authorList>
            <person name="Zhang R.-G."/>
        </authorList>
    </citation>
    <scope>NUCLEOTIDE SEQUENCE [LARGE SCALE GENOMIC DNA]</scope>
    <source>
        <strain evidence="4">YNK0</strain>
        <tissue evidence="4">Leaf</tissue>
    </source>
</reference>
<proteinExistence type="predicted"/>
<evidence type="ECO:0000313" key="4">
    <source>
        <dbReference type="EMBL" id="KAF8397676.1"/>
    </source>
</evidence>
<dbReference type="GO" id="GO:0008757">
    <property type="term" value="F:S-adenosylmethionine-dependent methyltransferase activity"/>
    <property type="evidence" value="ECO:0007669"/>
    <property type="project" value="InterPro"/>
</dbReference>
<dbReference type="PANTHER" id="PTHR47291">
    <property type="entry name" value="PEPTIDE UPSTREAM PROTEIN"/>
    <property type="match status" value="1"/>
</dbReference>
<dbReference type="Pfam" id="PF08241">
    <property type="entry name" value="Methyltransf_11"/>
    <property type="match status" value="1"/>
</dbReference>
<organism evidence="4 5">
    <name type="scientific">Tetracentron sinense</name>
    <name type="common">Spur-leaf</name>
    <dbReference type="NCBI Taxonomy" id="13715"/>
    <lineage>
        <taxon>Eukaryota</taxon>
        <taxon>Viridiplantae</taxon>
        <taxon>Streptophyta</taxon>
        <taxon>Embryophyta</taxon>
        <taxon>Tracheophyta</taxon>
        <taxon>Spermatophyta</taxon>
        <taxon>Magnoliopsida</taxon>
        <taxon>Trochodendrales</taxon>
        <taxon>Trochodendraceae</taxon>
        <taxon>Tetracentron</taxon>
    </lineage>
</organism>
<dbReference type="InterPro" id="IPR057192">
    <property type="entry name" value="DUF7870"/>
</dbReference>
<dbReference type="Pfam" id="PF25276">
    <property type="entry name" value="DUF7870"/>
    <property type="match status" value="1"/>
</dbReference>
<name>A0A834Z321_TETSI</name>
<protein>
    <recommendedName>
        <fullName evidence="6">Methyltransferase type 11 domain-containing protein</fullName>
    </recommendedName>
</protein>
<evidence type="ECO:0000259" key="3">
    <source>
        <dbReference type="Pfam" id="PF25276"/>
    </source>
</evidence>